<proteinExistence type="predicted"/>
<gene>
    <name evidence="2" type="ORF">X560_1204</name>
</gene>
<comment type="caution">
    <text evidence="2">The sequence shown here is derived from an EMBL/GenBank/DDBJ whole genome shotgun (WGS) entry which is preliminary data.</text>
</comment>
<sequence length="300" mass="33339">MRKATIISLLAVFLISVVSVFIVFYVKTQQEEAKARETIIPTVYVHGYKGTANSFGHLLNRVGSNSGTKDIAMQIMVKTNGKLKVNGDLDSTKQNGDSAIQIIFQDNRASLARQTMWLQNAMRYIREEEHIKTVNLVGHSMGGLAILNYLEDTPVDAAYPVPQKFVAIATPFNGINKADYFKLQKDPAAHDLKTGSDALKNLVKNKQKIPKNIQMLAIAGDRNHSGSDGLVDVDSVFYAKNFFPKTNYQERLISGKDITHSGLHENFEVDALLSQFLWNLPDGLKGENNANLKTVPNMEK</sequence>
<dbReference type="AlphaFoldDB" id="A0A0J8GAL7"/>
<dbReference type="Gene3D" id="3.40.50.1820">
    <property type="entry name" value="alpha/beta hydrolase"/>
    <property type="match status" value="1"/>
</dbReference>
<evidence type="ECO:0000256" key="1">
    <source>
        <dbReference type="SAM" id="Phobius"/>
    </source>
</evidence>
<evidence type="ECO:0000313" key="3">
    <source>
        <dbReference type="Proteomes" id="UP000052258"/>
    </source>
</evidence>
<dbReference type="InterPro" id="IPR010315">
    <property type="entry name" value="DUF915_hydro-like"/>
</dbReference>
<evidence type="ECO:0000313" key="2">
    <source>
        <dbReference type="EMBL" id="KMT59675.1"/>
    </source>
</evidence>
<dbReference type="SUPFAM" id="SSF53474">
    <property type="entry name" value="alpha/beta-Hydrolases"/>
    <property type="match status" value="1"/>
</dbReference>
<dbReference type="PANTHER" id="PTHR37946:SF1">
    <property type="entry name" value="SLL1969 PROTEIN"/>
    <property type="match status" value="1"/>
</dbReference>
<keyword evidence="1" id="KW-1133">Transmembrane helix</keyword>
<dbReference type="Proteomes" id="UP000052258">
    <property type="component" value="Unassembled WGS sequence"/>
</dbReference>
<organism evidence="2 3">
    <name type="scientific">Listeria fleischmannii 1991</name>
    <dbReference type="NCBI Taxonomy" id="1430899"/>
    <lineage>
        <taxon>Bacteria</taxon>
        <taxon>Bacillati</taxon>
        <taxon>Bacillota</taxon>
        <taxon>Bacilli</taxon>
        <taxon>Bacillales</taxon>
        <taxon>Listeriaceae</taxon>
        <taxon>Listeria</taxon>
    </lineage>
</organism>
<name>A0A0J8GAL7_9LIST</name>
<keyword evidence="1" id="KW-0472">Membrane</keyword>
<dbReference type="PANTHER" id="PTHR37946">
    <property type="entry name" value="SLL1969 PROTEIN"/>
    <property type="match status" value="1"/>
</dbReference>
<protein>
    <recommendedName>
        <fullName evidence="4">Alpha/beta hydrolase</fullName>
    </recommendedName>
</protein>
<feature type="transmembrane region" description="Helical" evidence="1">
    <location>
        <begin position="6"/>
        <end position="26"/>
    </location>
</feature>
<accession>A0A0J8GAL7</accession>
<keyword evidence="3" id="KW-1185">Reference proteome</keyword>
<dbReference type="OrthoDB" id="503948at2"/>
<dbReference type="PATRIC" id="fig|1430899.3.peg.1400"/>
<dbReference type="RefSeq" id="WP_007473225.1">
    <property type="nucleotide sequence ID" value="NZ_KQ130615.1"/>
</dbReference>
<dbReference type="EMBL" id="AZHO01000014">
    <property type="protein sequence ID" value="KMT59675.1"/>
    <property type="molecule type" value="Genomic_DNA"/>
</dbReference>
<evidence type="ECO:0008006" key="4">
    <source>
        <dbReference type="Google" id="ProtNLM"/>
    </source>
</evidence>
<dbReference type="Pfam" id="PF06028">
    <property type="entry name" value="DUF915"/>
    <property type="match status" value="1"/>
</dbReference>
<keyword evidence="1" id="KW-0812">Transmembrane</keyword>
<dbReference type="InterPro" id="IPR029058">
    <property type="entry name" value="AB_hydrolase_fold"/>
</dbReference>
<reference evidence="2 3" key="1">
    <citation type="journal article" date="2015" name="Genome Biol. Evol.">
        <title>Comparative Genomics of Listeria Sensu Lato: Genus-Wide Differences in Evolutionary Dynamics and the Progressive Gain of Complex, Potentially Pathogenicity-Related Traits through Lateral Gene Transfer.</title>
        <authorList>
            <person name="Chiara M."/>
            <person name="Caruso M."/>
            <person name="D'Erchia A.M."/>
            <person name="Manzari C."/>
            <person name="Fraccalvieri R."/>
            <person name="Goffredo E."/>
            <person name="Latorre L."/>
            <person name="Miccolupo A."/>
            <person name="Padalino I."/>
            <person name="Santagada G."/>
            <person name="Chiocco D."/>
            <person name="Pesole G."/>
            <person name="Horner D.S."/>
            <person name="Parisi A."/>
        </authorList>
    </citation>
    <scope>NUCLEOTIDE SEQUENCE [LARGE SCALE GENOMIC DNA]</scope>
    <source>
        <strain evidence="2 3">1991</strain>
    </source>
</reference>